<organism evidence="8 9">
    <name type="scientific">Simkania negevensis</name>
    <dbReference type="NCBI Taxonomy" id="83561"/>
    <lineage>
        <taxon>Bacteria</taxon>
        <taxon>Pseudomonadati</taxon>
        <taxon>Chlamydiota</taxon>
        <taxon>Chlamydiia</taxon>
        <taxon>Parachlamydiales</taxon>
        <taxon>Simkaniaceae</taxon>
        <taxon>Simkania</taxon>
    </lineage>
</organism>
<comment type="caution">
    <text evidence="8">The sequence shown here is derived from an EMBL/GenBank/DDBJ whole genome shotgun (WGS) entry which is preliminary data.</text>
</comment>
<dbReference type="Pfam" id="PF04055">
    <property type="entry name" value="Radical_SAM"/>
    <property type="match status" value="1"/>
</dbReference>
<keyword evidence="2" id="KW-0004">4Fe-4S</keyword>
<dbReference type="InterPro" id="IPR034405">
    <property type="entry name" value="F420"/>
</dbReference>
<reference evidence="8 9" key="1">
    <citation type="submission" date="2021-02" db="EMBL/GenBank/DDBJ databases">
        <title>Activity-based single-cell genomes from oceanic crustal fluid captures similar information to metagenomic and metatranscriptomic surveys with orders of magnitude less sampling.</title>
        <authorList>
            <person name="D'Angelo T.S."/>
            <person name="Orcutt B.N."/>
        </authorList>
    </citation>
    <scope>NUCLEOTIDE SEQUENCE [LARGE SCALE GENOMIC DNA]</scope>
    <source>
        <strain evidence="8">AH-315-G07</strain>
    </source>
</reference>
<accession>A0ABS3ASS7</accession>
<keyword evidence="5" id="KW-0408">Iron</keyword>
<sequence length="375" mass="42796">MTLTLKRGESTDEIVDTMPTAKLRKIAQKAIEGERFSFDEGCYLFTCEEGDAVALLADYARKKHVGDIVYYASTLYIHPTNLCELSCPMCSFYAKPGWDKAWFLTPEQIEQRVKANLDKELTEIHFVGGLWRDCNLDYYQDAFERIKALDSALHIKALSAVEYDFLAKMHGITIEEVFDKMMSWGLGSLPGGGAEILVEHIRKQLAPQKITSEEYLDIHRKAHSRGLRSNITMLFGHVEEPEHIITHLCRVRELQDETQGFNTFVPLKYHEENNALGKRKKRLKSKDLRRVYSVSRLMLDNVKNLKVLWNYVGVEEAQAMLRCGANDFSATSLDEQIIVMAGGIRVKMTNDAIDKLITSVGRTPQRIHSGHDYQC</sequence>
<dbReference type="EMBL" id="JAFITR010000145">
    <property type="protein sequence ID" value="MBN4067440.1"/>
    <property type="molecule type" value="Genomic_DNA"/>
</dbReference>
<evidence type="ECO:0000256" key="2">
    <source>
        <dbReference type="ARBA" id="ARBA00022485"/>
    </source>
</evidence>
<evidence type="ECO:0000256" key="5">
    <source>
        <dbReference type="ARBA" id="ARBA00023004"/>
    </source>
</evidence>
<gene>
    <name evidence="8" type="ORF">JYU14_05090</name>
</gene>
<dbReference type="Gene3D" id="3.20.20.70">
    <property type="entry name" value="Aldolase class I"/>
    <property type="match status" value="1"/>
</dbReference>
<evidence type="ECO:0000256" key="4">
    <source>
        <dbReference type="ARBA" id="ARBA00022723"/>
    </source>
</evidence>
<evidence type="ECO:0000256" key="1">
    <source>
        <dbReference type="ARBA" id="ARBA00001966"/>
    </source>
</evidence>
<evidence type="ECO:0000256" key="3">
    <source>
        <dbReference type="ARBA" id="ARBA00022691"/>
    </source>
</evidence>
<evidence type="ECO:0000313" key="8">
    <source>
        <dbReference type="EMBL" id="MBN4067440.1"/>
    </source>
</evidence>
<keyword evidence="4" id="KW-0479">Metal-binding</keyword>
<dbReference type="SUPFAM" id="SSF102114">
    <property type="entry name" value="Radical SAM enzymes"/>
    <property type="match status" value="1"/>
</dbReference>
<keyword evidence="3" id="KW-0949">S-adenosyl-L-methionine</keyword>
<name>A0ABS3ASS7_9BACT</name>
<evidence type="ECO:0000259" key="7">
    <source>
        <dbReference type="PROSITE" id="PS51918"/>
    </source>
</evidence>
<dbReference type="Pfam" id="PF19288">
    <property type="entry name" value="CofH_C"/>
    <property type="match status" value="1"/>
</dbReference>
<keyword evidence="9" id="KW-1185">Reference proteome</keyword>
<dbReference type="Proteomes" id="UP000722121">
    <property type="component" value="Unassembled WGS sequence"/>
</dbReference>
<dbReference type="PROSITE" id="PS51918">
    <property type="entry name" value="RADICAL_SAM"/>
    <property type="match status" value="1"/>
</dbReference>
<dbReference type="SFLD" id="SFLDS00029">
    <property type="entry name" value="Radical_SAM"/>
    <property type="match status" value="1"/>
</dbReference>
<comment type="cofactor">
    <cofactor evidence="1">
        <name>[4Fe-4S] cluster</name>
        <dbReference type="ChEBI" id="CHEBI:49883"/>
    </cofactor>
</comment>
<dbReference type="PIRSF" id="PIRSF004762">
    <property type="entry name" value="CHP00423"/>
    <property type="match status" value="1"/>
</dbReference>
<dbReference type="InterPro" id="IPR007197">
    <property type="entry name" value="rSAM"/>
</dbReference>
<dbReference type="SFLD" id="SFLDG01389">
    <property type="entry name" value="menaquinone_synthsis_involved"/>
    <property type="match status" value="1"/>
</dbReference>
<dbReference type="InterPro" id="IPR058240">
    <property type="entry name" value="rSAM_sf"/>
</dbReference>
<dbReference type="PANTHER" id="PTHR43076">
    <property type="entry name" value="FO SYNTHASE (COFH)"/>
    <property type="match status" value="1"/>
</dbReference>
<dbReference type="PANTHER" id="PTHR43076:SF7">
    <property type="entry name" value="AMINODEOXYFUTALOSINE SYNTHASE"/>
    <property type="match status" value="1"/>
</dbReference>
<protein>
    <submittedName>
        <fullName evidence="8">CofH family radical SAM protein</fullName>
    </submittedName>
</protein>
<keyword evidence="6" id="KW-0411">Iron-sulfur</keyword>
<dbReference type="InterPro" id="IPR045567">
    <property type="entry name" value="CofH/MnqC-like_C"/>
</dbReference>
<evidence type="ECO:0000313" key="9">
    <source>
        <dbReference type="Proteomes" id="UP000722121"/>
    </source>
</evidence>
<proteinExistence type="predicted"/>
<dbReference type="NCBIfam" id="TIGR00423">
    <property type="entry name" value="CofH family radical SAM protein"/>
    <property type="match status" value="1"/>
</dbReference>
<feature type="domain" description="Radical SAM core" evidence="7">
    <location>
        <begin position="69"/>
        <end position="301"/>
    </location>
</feature>
<dbReference type="InterPro" id="IPR013785">
    <property type="entry name" value="Aldolase_TIM"/>
</dbReference>
<dbReference type="SFLD" id="SFLDF00343">
    <property type="entry name" value="aminofutalosine_synthase_(mqnE"/>
    <property type="match status" value="1"/>
</dbReference>
<dbReference type="SFLD" id="SFLDG01064">
    <property type="entry name" value="F420__menaquinone_cofactor_bio"/>
    <property type="match status" value="1"/>
</dbReference>
<evidence type="ECO:0000256" key="6">
    <source>
        <dbReference type="ARBA" id="ARBA00023014"/>
    </source>
</evidence>
<dbReference type="InterPro" id="IPR020050">
    <property type="entry name" value="FO_synthase_su2"/>
</dbReference>